<keyword evidence="3" id="KW-1185">Reference proteome</keyword>
<dbReference type="EMBL" id="LBBL01000509">
    <property type="protein sequence ID" value="KKF92224.1"/>
    <property type="molecule type" value="Genomic_DNA"/>
</dbReference>
<gene>
    <name evidence="2" type="ORF">CFO_g5424</name>
</gene>
<keyword evidence="1" id="KW-0732">Signal</keyword>
<reference evidence="2 3" key="1">
    <citation type="submission" date="2015-04" db="EMBL/GenBank/DDBJ databases">
        <title>Genome sequence of Ceratocystis platani, a major pathogen of plane trees.</title>
        <authorList>
            <person name="Belbahri L."/>
        </authorList>
    </citation>
    <scope>NUCLEOTIDE SEQUENCE [LARGE SCALE GENOMIC DNA]</scope>
    <source>
        <strain evidence="2 3">CFO</strain>
    </source>
</reference>
<proteinExistence type="predicted"/>
<evidence type="ECO:0000256" key="1">
    <source>
        <dbReference type="SAM" id="SignalP"/>
    </source>
</evidence>
<evidence type="ECO:0000313" key="3">
    <source>
        <dbReference type="Proteomes" id="UP000034841"/>
    </source>
</evidence>
<accession>A0A0F8D7Y1</accession>
<comment type="caution">
    <text evidence="2">The sequence shown here is derived from an EMBL/GenBank/DDBJ whole genome shotgun (WGS) entry which is preliminary data.</text>
</comment>
<dbReference type="Proteomes" id="UP000034841">
    <property type="component" value="Unassembled WGS sequence"/>
</dbReference>
<name>A0A0F8D7Y1_CERFI</name>
<feature type="chain" id="PRO_5018235890" description="Extracellular membrane protein CFEM domain-containing protein" evidence="1">
    <location>
        <begin position="19"/>
        <end position="66"/>
    </location>
</feature>
<sequence length="66" mass="7206">MQPWAVTFLLAFAGNAAAAAIGNVASTNEKLAARDLEDCKWIFDDCWCLDNGFPKKVDDSNCPARK</sequence>
<evidence type="ECO:0000313" key="2">
    <source>
        <dbReference type="EMBL" id="KKF92224.1"/>
    </source>
</evidence>
<feature type="signal peptide" evidence="1">
    <location>
        <begin position="1"/>
        <end position="18"/>
    </location>
</feature>
<evidence type="ECO:0008006" key="4">
    <source>
        <dbReference type="Google" id="ProtNLM"/>
    </source>
</evidence>
<dbReference type="AlphaFoldDB" id="A0A0F8D7Y1"/>
<protein>
    <recommendedName>
        <fullName evidence="4">Extracellular membrane protein CFEM domain-containing protein</fullName>
    </recommendedName>
</protein>
<organism evidence="2 3">
    <name type="scientific">Ceratocystis fimbriata f. sp. platani</name>
    <dbReference type="NCBI Taxonomy" id="88771"/>
    <lineage>
        <taxon>Eukaryota</taxon>
        <taxon>Fungi</taxon>
        <taxon>Dikarya</taxon>
        <taxon>Ascomycota</taxon>
        <taxon>Pezizomycotina</taxon>
        <taxon>Sordariomycetes</taxon>
        <taxon>Hypocreomycetidae</taxon>
        <taxon>Microascales</taxon>
        <taxon>Ceratocystidaceae</taxon>
        <taxon>Ceratocystis</taxon>
    </lineage>
</organism>